<accession>A0AA38C3J2</accession>
<feature type="region of interest" description="Disordered" evidence="1">
    <location>
        <begin position="103"/>
        <end position="133"/>
    </location>
</feature>
<evidence type="ECO:0000256" key="1">
    <source>
        <dbReference type="SAM" id="MobiDB-lite"/>
    </source>
</evidence>
<dbReference type="Proteomes" id="UP000824469">
    <property type="component" value="Unassembled WGS sequence"/>
</dbReference>
<dbReference type="GO" id="GO:0009638">
    <property type="term" value="P:phototropism"/>
    <property type="evidence" value="ECO:0007669"/>
    <property type="project" value="InterPro"/>
</dbReference>
<evidence type="ECO:0000313" key="2">
    <source>
        <dbReference type="EMBL" id="KAH9293195.1"/>
    </source>
</evidence>
<feature type="compositionally biased region" description="Polar residues" evidence="1">
    <location>
        <begin position="172"/>
        <end position="186"/>
    </location>
</feature>
<dbReference type="InterPro" id="IPR039615">
    <property type="entry name" value="PKS"/>
</dbReference>
<gene>
    <name evidence="2" type="ORF">KI387_041601</name>
</gene>
<name>A0AA38C3J2_TAXCH</name>
<dbReference type="PANTHER" id="PTHR33781:SF4">
    <property type="entry name" value="PROTEIN PHYTOCHROME KINASE SUBSTRATE 1"/>
    <property type="match status" value="1"/>
</dbReference>
<dbReference type="AlphaFoldDB" id="A0AA38C3J2"/>
<evidence type="ECO:0000313" key="3">
    <source>
        <dbReference type="Proteomes" id="UP000824469"/>
    </source>
</evidence>
<organism evidence="2 3">
    <name type="scientific">Taxus chinensis</name>
    <name type="common">Chinese yew</name>
    <name type="synonym">Taxus wallichiana var. chinensis</name>
    <dbReference type="NCBI Taxonomy" id="29808"/>
    <lineage>
        <taxon>Eukaryota</taxon>
        <taxon>Viridiplantae</taxon>
        <taxon>Streptophyta</taxon>
        <taxon>Embryophyta</taxon>
        <taxon>Tracheophyta</taxon>
        <taxon>Spermatophyta</taxon>
        <taxon>Pinopsida</taxon>
        <taxon>Pinidae</taxon>
        <taxon>Conifers II</taxon>
        <taxon>Cupressales</taxon>
        <taxon>Taxaceae</taxon>
        <taxon>Taxus</taxon>
    </lineage>
</organism>
<proteinExistence type="predicted"/>
<dbReference type="PANTHER" id="PTHR33781">
    <property type="entry name" value="PROTEIN PHYTOCHROME KINASE SUBSTRATE 1-RELATED"/>
    <property type="match status" value="1"/>
</dbReference>
<reference evidence="2 3" key="1">
    <citation type="journal article" date="2021" name="Nat. Plants">
        <title>The Taxus genome provides insights into paclitaxel biosynthesis.</title>
        <authorList>
            <person name="Xiong X."/>
            <person name="Gou J."/>
            <person name="Liao Q."/>
            <person name="Li Y."/>
            <person name="Zhou Q."/>
            <person name="Bi G."/>
            <person name="Li C."/>
            <person name="Du R."/>
            <person name="Wang X."/>
            <person name="Sun T."/>
            <person name="Guo L."/>
            <person name="Liang H."/>
            <person name="Lu P."/>
            <person name="Wu Y."/>
            <person name="Zhang Z."/>
            <person name="Ro D.K."/>
            <person name="Shang Y."/>
            <person name="Huang S."/>
            <person name="Yan J."/>
        </authorList>
    </citation>
    <scope>NUCLEOTIDE SEQUENCE [LARGE SCALE GENOMIC DNA]</scope>
    <source>
        <strain evidence="2">Ta-2019</strain>
    </source>
</reference>
<sequence length="186" mass="19964">TGKIEMSTSNEGGRSARIVPGLNGISIDVFNGDFKACDRSVSFSSFLSGSDSCQAVHRPSIEVGSGNTNSTFVKGLEKQISLSKSVTKDTEISIFRAEKYFSSEQEKRTDANQDSTTQSSKPRENSKARIEAGKDKVLFSGTHDIYDSSNRIPSLASSIGAVNHTFRPGGATPTTSSEASWNNQLI</sequence>
<feature type="compositionally biased region" description="Basic and acidic residues" evidence="1">
    <location>
        <begin position="121"/>
        <end position="133"/>
    </location>
</feature>
<dbReference type="EMBL" id="JAHRHJ020001477">
    <property type="protein sequence ID" value="KAH9293195.1"/>
    <property type="molecule type" value="Genomic_DNA"/>
</dbReference>
<protein>
    <submittedName>
        <fullName evidence="2">Uncharacterized protein</fullName>
    </submittedName>
</protein>
<feature type="region of interest" description="Disordered" evidence="1">
    <location>
        <begin position="162"/>
        <end position="186"/>
    </location>
</feature>
<feature type="non-terminal residue" evidence="2">
    <location>
        <position position="1"/>
    </location>
</feature>
<keyword evidence="3" id="KW-1185">Reference proteome</keyword>
<comment type="caution">
    <text evidence="2">The sequence shown here is derived from an EMBL/GenBank/DDBJ whole genome shotgun (WGS) entry which is preliminary data.</text>
</comment>